<comment type="caution">
    <text evidence="2">The sequence shown here is derived from an EMBL/GenBank/DDBJ whole genome shotgun (WGS) entry which is preliminary data.</text>
</comment>
<protein>
    <submittedName>
        <fullName evidence="2">GNAT family protein</fullName>
    </submittedName>
</protein>
<dbReference type="Proteomes" id="UP001589718">
    <property type="component" value="Unassembled WGS sequence"/>
</dbReference>
<dbReference type="InterPro" id="IPR000182">
    <property type="entry name" value="GNAT_dom"/>
</dbReference>
<proteinExistence type="predicted"/>
<name>A0ABV5PAV3_STRCM</name>
<dbReference type="EMBL" id="JBHMCR010000005">
    <property type="protein sequence ID" value="MFB9520335.1"/>
    <property type="molecule type" value="Genomic_DNA"/>
</dbReference>
<dbReference type="SUPFAM" id="SSF55729">
    <property type="entry name" value="Acyl-CoA N-acyltransferases (Nat)"/>
    <property type="match status" value="1"/>
</dbReference>
<accession>A0ABV5PAV3</accession>
<dbReference type="PROSITE" id="PS51186">
    <property type="entry name" value="GNAT"/>
    <property type="match status" value="1"/>
</dbReference>
<dbReference type="InterPro" id="IPR051908">
    <property type="entry name" value="Ribosomal_N-acetyltransferase"/>
</dbReference>
<dbReference type="Gene3D" id="3.40.630.30">
    <property type="match status" value="1"/>
</dbReference>
<evidence type="ECO:0000313" key="2">
    <source>
        <dbReference type="EMBL" id="MFB9520335.1"/>
    </source>
</evidence>
<dbReference type="InterPro" id="IPR016181">
    <property type="entry name" value="Acyl_CoA_acyltransferase"/>
</dbReference>
<dbReference type="PANTHER" id="PTHR43441">
    <property type="entry name" value="RIBOSOMAL-PROTEIN-SERINE ACETYLTRANSFERASE"/>
    <property type="match status" value="1"/>
</dbReference>
<sequence length="216" mass="22815">MSTSTSPAADPRAFTPTTLDLGDAHLRPWSRKDIEVPSLVQGLMDGAADPRTALWNPLRTADRAAAVKWIEVRGDAWDAGTLATFALLGGPATDPGTDPGPDAGPRFLGGLGVRWTDRSDGLGMIGYWLLPAARGRGLATRATLAAAEWALRTAGVRRLELAHAVENEASCRVALRAGFPAEGTLRASYRFGDGEYHDEHLHARLASDPSPAPSGA</sequence>
<keyword evidence="3" id="KW-1185">Reference proteome</keyword>
<dbReference type="RefSeq" id="WP_345227730.1">
    <property type="nucleotide sequence ID" value="NZ_BAAAXE010000014.1"/>
</dbReference>
<evidence type="ECO:0000313" key="3">
    <source>
        <dbReference type="Proteomes" id="UP001589718"/>
    </source>
</evidence>
<dbReference type="PANTHER" id="PTHR43441:SF10">
    <property type="entry name" value="ACETYLTRANSFERASE"/>
    <property type="match status" value="1"/>
</dbReference>
<evidence type="ECO:0000259" key="1">
    <source>
        <dbReference type="PROSITE" id="PS51186"/>
    </source>
</evidence>
<feature type="domain" description="N-acetyltransferase" evidence="1">
    <location>
        <begin position="56"/>
        <end position="208"/>
    </location>
</feature>
<organism evidence="2 3">
    <name type="scientific">Streptomyces cremeus</name>
    <dbReference type="NCBI Taxonomy" id="66881"/>
    <lineage>
        <taxon>Bacteria</taxon>
        <taxon>Bacillati</taxon>
        <taxon>Actinomycetota</taxon>
        <taxon>Actinomycetes</taxon>
        <taxon>Kitasatosporales</taxon>
        <taxon>Streptomycetaceae</taxon>
        <taxon>Streptomyces</taxon>
    </lineage>
</organism>
<dbReference type="Pfam" id="PF13302">
    <property type="entry name" value="Acetyltransf_3"/>
    <property type="match status" value="1"/>
</dbReference>
<gene>
    <name evidence="2" type="ORF">ACFFTU_10295</name>
</gene>
<reference evidence="2 3" key="1">
    <citation type="submission" date="2024-09" db="EMBL/GenBank/DDBJ databases">
        <authorList>
            <person name="Sun Q."/>
            <person name="Mori K."/>
        </authorList>
    </citation>
    <scope>NUCLEOTIDE SEQUENCE [LARGE SCALE GENOMIC DNA]</scope>
    <source>
        <strain evidence="2 3">JCM 4362</strain>
    </source>
</reference>